<proteinExistence type="predicted"/>
<organism evidence="1 2">
    <name type="scientific">Paenibacillus turicensis</name>
    <dbReference type="NCBI Taxonomy" id="160487"/>
    <lineage>
        <taxon>Bacteria</taxon>
        <taxon>Bacillati</taxon>
        <taxon>Bacillota</taxon>
        <taxon>Bacilli</taxon>
        <taxon>Bacillales</taxon>
        <taxon>Paenibacillaceae</taxon>
        <taxon>Paenibacillus</taxon>
    </lineage>
</organism>
<evidence type="ECO:0000313" key="1">
    <source>
        <dbReference type="EMBL" id="MBP1907136.1"/>
    </source>
</evidence>
<name>A0ABS4FX25_9BACL</name>
<sequence length="350" mass="37202">MGTVVINNSSPFLFGYNSAEPRGSGTTNLAGGFFFYSNNPESVSKTALADNGYFLNRAPVKGTGQIYTWHSNKTGSSITNCILIHNPNAFPVKVSSSNYGLTKFSGVQPDSNAWLSFWNTSMSSPVTVTIQPGGYGNIFLQNQIPNDGVFGIVARVSITNAQNNTDASVTFWDLAYISNSGNANAAAAVDGSNRVRGIGQGGYWNTTNFNSLAPTDSKGKYYTLAAAGDTFNGADVPWIADYSGGASGGILGNYGQQINITLPIRNTSTSSRRYQIFIGSSGGSLFPCFYYKGIGYRYSPSNQWGNVPGWYGLDILELQVGGLSTVSESFQVVVPAVSSTPLVIGARIKN</sequence>
<dbReference type="RefSeq" id="WP_210090720.1">
    <property type="nucleotide sequence ID" value="NZ_JAGGKG010000022.1"/>
</dbReference>
<comment type="caution">
    <text evidence="1">The sequence shown here is derived from an EMBL/GenBank/DDBJ whole genome shotgun (WGS) entry which is preliminary data.</text>
</comment>
<dbReference type="Proteomes" id="UP001519272">
    <property type="component" value="Unassembled WGS sequence"/>
</dbReference>
<dbReference type="EMBL" id="JAGGKG010000022">
    <property type="protein sequence ID" value="MBP1907136.1"/>
    <property type="molecule type" value="Genomic_DNA"/>
</dbReference>
<evidence type="ECO:0000313" key="2">
    <source>
        <dbReference type="Proteomes" id="UP001519272"/>
    </source>
</evidence>
<reference evidence="1 2" key="1">
    <citation type="submission" date="2021-03" db="EMBL/GenBank/DDBJ databases">
        <title>Genomic Encyclopedia of Type Strains, Phase IV (KMG-IV): sequencing the most valuable type-strain genomes for metagenomic binning, comparative biology and taxonomic classification.</title>
        <authorList>
            <person name="Goeker M."/>
        </authorList>
    </citation>
    <scope>NUCLEOTIDE SEQUENCE [LARGE SCALE GENOMIC DNA]</scope>
    <source>
        <strain evidence="1 2">DSM 14349</strain>
    </source>
</reference>
<keyword evidence="2" id="KW-1185">Reference proteome</keyword>
<accession>A0ABS4FX25</accession>
<protein>
    <submittedName>
        <fullName evidence="1">Uncharacterized protein</fullName>
    </submittedName>
</protein>
<gene>
    <name evidence="1" type="ORF">J2Z32_003801</name>
</gene>